<reference evidence="8 9" key="1">
    <citation type="submission" date="2021-09" db="EMBL/GenBank/DDBJ databases">
        <title>Genomic insights and catalytic innovation underlie evolution of tropane alkaloids biosynthesis.</title>
        <authorList>
            <person name="Wang Y.-J."/>
            <person name="Tian T."/>
            <person name="Huang J.-P."/>
            <person name="Huang S.-X."/>
        </authorList>
    </citation>
    <scope>NUCLEOTIDE SEQUENCE [LARGE SCALE GENOMIC DNA]</scope>
    <source>
        <strain evidence="8">KIB-2018</strain>
        <tissue evidence="8">Leaf</tissue>
    </source>
</reference>
<keyword evidence="3" id="KW-0325">Glycoprotein</keyword>
<dbReference type="InterPro" id="IPR008972">
    <property type="entry name" value="Cupredoxin"/>
</dbReference>
<gene>
    <name evidence="8" type="ORF">K2173_013768</name>
</gene>
<comment type="function">
    <text evidence="5">May act as a carbohydrate transporter.</text>
</comment>
<dbReference type="Gene3D" id="2.60.40.420">
    <property type="entry name" value="Cupredoxins - blue copper proteins"/>
    <property type="match status" value="1"/>
</dbReference>
<accession>A0AAV8SCT9</accession>
<evidence type="ECO:0000256" key="4">
    <source>
        <dbReference type="ARBA" id="ARBA00035011"/>
    </source>
</evidence>
<dbReference type="InterPro" id="IPR039391">
    <property type="entry name" value="Phytocyanin-like"/>
</dbReference>
<evidence type="ECO:0000259" key="7">
    <source>
        <dbReference type="PROSITE" id="PS51485"/>
    </source>
</evidence>
<dbReference type="Pfam" id="PF02298">
    <property type="entry name" value="Cu_bind_like"/>
    <property type="match status" value="1"/>
</dbReference>
<dbReference type="AlphaFoldDB" id="A0AAV8SCT9"/>
<comment type="caution">
    <text evidence="8">The sequence shown here is derived from an EMBL/GenBank/DDBJ whole genome shotgun (WGS) entry which is preliminary data.</text>
</comment>
<evidence type="ECO:0000313" key="8">
    <source>
        <dbReference type="EMBL" id="KAJ8749853.1"/>
    </source>
</evidence>
<comment type="similarity">
    <text evidence="4">Belongs to the early nodulin-like (ENODL) family.</text>
</comment>
<dbReference type="SUPFAM" id="SSF49503">
    <property type="entry name" value="Cupredoxins"/>
    <property type="match status" value="1"/>
</dbReference>
<dbReference type="FunFam" id="2.60.40.420:FF:000018">
    <property type="entry name" value="Lamin-like protein"/>
    <property type="match status" value="1"/>
</dbReference>
<keyword evidence="2" id="KW-1015">Disulfide bond</keyword>
<evidence type="ECO:0000256" key="3">
    <source>
        <dbReference type="ARBA" id="ARBA00023180"/>
    </source>
</evidence>
<evidence type="ECO:0000256" key="6">
    <source>
        <dbReference type="SAM" id="SignalP"/>
    </source>
</evidence>
<sequence length="183" mass="20539">MEVALSFRRCIFWLMVMTIMAVGECRNVSLHYVGGGKTTWAPGIDFAKWSSNETFYAGDWLYFGFDKHKYTVFSVNETSYDKCEWKGFIKNVTRGGRDVFQLVDPITYYFIDGSGYCEKGMKVATTAINSPDSAPAPNALPPNAAHPFAPTPAPAENNAFSYLNSYLHHMVFALMVTCFFLLS</sequence>
<dbReference type="PANTHER" id="PTHR33021:SF262">
    <property type="entry name" value="EARLY NODULIN-LIKE PROTEIN 20"/>
    <property type="match status" value="1"/>
</dbReference>
<name>A0AAV8SCT9_9ROSI</name>
<dbReference type="GO" id="GO:0009055">
    <property type="term" value="F:electron transfer activity"/>
    <property type="evidence" value="ECO:0007669"/>
    <property type="project" value="InterPro"/>
</dbReference>
<feature type="domain" description="Phytocyanin" evidence="7">
    <location>
        <begin position="29"/>
        <end position="129"/>
    </location>
</feature>
<evidence type="ECO:0000256" key="5">
    <source>
        <dbReference type="ARBA" id="ARBA00037626"/>
    </source>
</evidence>
<dbReference type="PROSITE" id="PS51485">
    <property type="entry name" value="PHYTOCYANIN"/>
    <property type="match status" value="1"/>
</dbReference>
<protein>
    <recommendedName>
        <fullName evidence="7">Phytocyanin domain-containing protein</fullName>
    </recommendedName>
</protein>
<dbReference type="GO" id="GO:0005886">
    <property type="term" value="C:plasma membrane"/>
    <property type="evidence" value="ECO:0007669"/>
    <property type="project" value="TreeGrafter"/>
</dbReference>
<dbReference type="PANTHER" id="PTHR33021">
    <property type="entry name" value="BLUE COPPER PROTEIN"/>
    <property type="match status" value="1"/>
</dbReference>
<feature type="chain" id="PRO_5044023854" description="Phytocyanin domain-containing protein" evidence="6">
    <location>
        <begin position="26"/>
        <end position="183"/>
    </location>
</feature>
<organism evidence="8 9">
    <name type="scientific">Erythroxylum novogranatense</name>
    <dbReference type="NCBI Taxonomy" id="1862640"/>
    <lineage>
        <taxon>Eukaryota</taxon>
        <taxon>Viridiplantae</taxon>
        <taxon>Streptophyta</taxon>
        <taxon>Embryophyta</taxon>
        <taxon>Tracheophyta</taxon>
        <taxon>Spermatophyta</taxon>
        <taxon>Magnoliopsida</taxon>
        <taxon>eudicotyledons</taxon>
        <taxon>Gunneridae</taxon>
        <taxon>Pentapetalae</taxon>
        <taxon>rosids</taxon>
        <taxon>fabids</taxon>
        <taxon>Malpighiales</taxon>
        <taxon>Erythroxylaceae</taxon>
        <taxon>Erythroxylum</taxon>
    </lineage>
</organism>
<dbReference type="InterPro" id="IPR003245">
    <property type="entry name" value="Phytocyanin_dom"/>
</dbReference>
<keyword evidence="9" id="KW-1185">Reference proteome</keyword>
<keyword evidence="1 6" id="KW-0732">Signal</keyword>
<proteinExistence type="inferred from homology"/>
<dbReference type="Proteomes" id="UP001159364">
    <property type="component" value="Linkage Group LG11"/>
</dbReference>
<evidence type="ECO:0000256" key="1">
    <source>
        <dbReference type="ARBA" id="ARBA00022729"/>
    </source>
</evidence>
<dbReference type="EMBL" id="JAIWQS010000011">
    <property type="protein sequence ID" value="KAJ8749853.1"/>
    <property type="molecule type" value="Genomic_DNA"/>
</dbReference>
<feature type="signal peptide" evidence="6">
    <location>
        <begin position="1"/>
        <end position="25"/>
    </location>
</feature>
<evidence type="ECO:0000256" key="2">
    <source>
        <dbReference type="ARBA" id="ARBA00023157"/>
    </source>
</evidence>
<evidence type="ECO:0000313" key="9">
    <source>
        <dbReference type="Proteomes" id="UP001159364"/>
    </source>
</evidence>